<proteinExistence type="predicted"/>
<sequence>MCTHAHAASPIAAAKPLIAAERDRPEAGGGSRAELFDVSRGEVALSVPATTDLCCAAESWIADVRGLSTSLHLLPKRGYIIRIRCCPPLETNISFFDGPIPELYLMWDPSSKSTVSKLLLLEPDGRPKVFLLGADIGPFMERWIRNARR</sequence>
<reference evidence="1" key="1">
    <citation type="submission" date="2020-09" db="EMBL/GenBank/DDBJ databases">
        <title>A novel bacterium of genus Paenibacillus, isolated from South China Sea.</title>
        <authorList>
            <person name="Huang H."/>
            <person name="Mo K."/>
            <person name="Hu Y."/>
        </authorList>
    </citation>
    <scope>NUCLEOTIDE SEQUENCE</scope>
    <source>
        <strain evidence="1">IB182363</strain>
    </source>
</reference>
<dbReference type="EMBL" id="JACXJA010000006">
    <property type="protein sequence ID" value="MBD2861709.1"/>
    <property type="molecule type" value="Genomic_DNA"/>
</dbReference>
<name>A0A927GZQ6_9BACL</name>
<dbReference type="Proteomes" id="UP000639396">
    <property type="component" value="Unassembled WGS sequence"/>
</dbReference>
<keyword evidence="2" id="KW-1185">Reference proteome</keyword>
<dbReference type="RefSeq" id="WP_190925933.1">
    <property type="nucleotide sequence ID" value="NZ_JACXJA010000006.1"/>
</dbReference>
<evidence type="ECO:0000313" key="1">
    <source>
        <dbReference type="EMBL" id="MBD2861709.1"/>
    </source>
</evidence>
<dbReference type="AlphaFoldDB" id="A0A927GZQ6"/>
<organism evidence="1 2">
    <name type="scientific">Paenibacillus oceani</name>
    <dbReference type="NCBI Taxonomy" id="2772510"/>
    <lineage>
        <taxon>Bacteria</taxon>
        <taxon>Bacillati</taxon>
        <taxon>Bacillota</taxon>
        <taxon>Bacilli</taxon>
        <taxon>Bacillales</taxon>
        <taxon>Paenibacillaceae</taxon>
        <taxon>Paenibacillus</taxon>
    </lineage>
</organism>
<evidence type="ECO:0000313" key="2">
    <source>
        <dbReference type="Proteomes" id="UP000639396"/>
    </source>
</evidence>
<accession>A0A927GZQ6</accession>
<comment type="caution">
    <text evidence="1">The sequence shown here is derived from an EMBL/GenBank/DDBJ whole genome shotgun (WGS) entry which is preliminary data.</text>
</comment>
<protein>
    <submittedName>
        <fullName evidence="1">Uncharacterized protein</fullName>
    </submittedName>
</protein>
<gene>
    <name evidence="1" type="ORF">IDH45_06840</name>
</gene>